<dbReference type="AlphaFoldDB" id="A0A917GU69"/>
<evidence type="ECO:0000313" key="2">
    <source>
        <dbReference type="EMBL" id="GGG57463.1"/>
    </source>
</evidence>
<accession>A0A917GU69</accession>
<proteinExistence type="predicted"/>
<organism evidence="2 3">
    <name type="scientific">Paenibacillus radicis</name>
    <name type="common">ex Gao et al. 2016</name>
    <dbReference type="NCBI Taxonomy" id="1737354"/>
    <lineage>
        <taxon>Bacteria</taxon>
        <taxon>Bacillati</taxon>
        <taxon>Bacillota</taxon>
        <taxon>Bacilli</taxon>
        <taxon>Bacillales</taxon>
        <taxon>Paenibacillaceae</taxon>
        <taxon>Paenibacillus</taxon>
    </lineage>
</organism>
<keyword evidence="1" id="KW-1133">Transmembrane helix</keyword>
<evidence type="ECO:0000313" key="3">
    <source>
        <dbReference type="Proteomes" id="UP000600247"/>
    </source>
</evidence>
<keyword evidence="1" id="KW-0812">Transmembrane</keyword>
<feature type="transmembrane region" description="Helical" evidence="1">
    <location>
        <begin position="34"/>
        <end position="52"/>
    </location>
</feature>
<dbReference type="Proteomes" id="UP000600247">
    <property type="component" value="Unassembled WGS sequence"/>
</dbReference>
<dbReference type="RefSeq" id="WP_188887617.1">
    <property type="nucleotide sequence ID" value="NZ_BMHY01000001.1"/>
</dbReference>
<protein>
    <submittedName>
        <fullName evidence="2">Uncharacterized protein</fullName>
    </submittedName>
</protein>
<sequence>MPDRSHRTNDRTGPGKKRGFRYFRDLSDAVSSRLAKLAILLLIAVVLSQIALQNDTVRRWMTDVERLEGTAPE</sequence>
<evidence type="ECO:0000256" key="1">
    <source>
        <dbReference type="SAM" id="Phobius"/>
    </source>
</evidence>
<keyword evidence="3" id="KW-1185">Reference proteome</keyword>
<dbReference type="EMBL" id="BMHY01000001">
    <property type="protein sequence ID" value="GGG57463.1"/>
    <property type="molecule type" value="Genomic_DNA"/>
</dbReference>
<gene>
    <name evidence="2" type="ORF">GCM10010918_08160</name>
</gene>
<keyword evidence="1" id="KW-0472">Membrane</keyword>
<comment type="caution">
    <text evidence="2">The sequence shown here is derived from an EMBL/GenBank/DDBJ whole genome shotgun (WGS) entry which is preliminary data.</text>
</comment>
<name>A0A917GU69_9BACL</name>
<reference evidence="2 3" key="1">
    <citation type="journal article" date="2014" name="Int. J. Syst. Evol. Microbiol.">
        <title>Complete genome sequence of Corynebacterium casei LMG S-19264T (=DSM 44701T), isolated from a smear-ripened cheese.</title>
        <authorList>
            <consortium name="US DOE Joint Genome Institute (JGI-PGF)"/>
            <person name="Walter F."/>
            <person name="Albersmeier A."/>
            <person name="Kalinowski J."/>
            <person name="Ruckert C."/>
        </authorList>
    </citation>
    <scope>NUCLEOTIDE SEQUENCE [LARGE SCALE GENOMIC DNA]</scope>
    <source>
        <strain evidence="2 3">CGMCC 1.15286</strain>
    </source>
</reference>